<dbReference type="Proteomes" id="UP001596410">
    <property type="component" value="Unassembled WGS sequence"/>
</dbReference>
<proteinExistence type="inferred from homology"/>
<keyword evidence="3" id="KW-1185">Reference proteome</keyword>
<dbReference type="RefSeq" id="WP_204708618.1">
    <property type="nucleotide sequence ID" value="NZ_JBHSZV010000047.1"/>
</dbReference>
<evidence type="ECO:0000256" key="1">
    <source>
        <dbReference type="ARBA" id="ARBA00008103"/>
    </source>
</evidence>
<name>A0ABW2EMU0_9BACI</name>
<comment type="similarity">
    <text evidence="1">Belongs to the GerPA/GerPF family.</text>
</comment>
<accession>A0ABW2EMU0</accession>
<evidence type="ECO:0000313" key="3">
    <source>
        <dbReference type="Proteomes" id="UP001596410"/>
    </source>
</evidence>
<comment type="caution">
    <text evidence="2">The sequence shown here is derived from an EMBL/GenBank/DDBJ whole genome shotgun (WGS) entry which is preliminary data.</text>
</comment>
<dbReference type="Pfam" id="PF10676">
    <property type="entry name" value="gerPA"/>
    <property type="match status" value="1"/>
</dbReference>
<dbReference type="PANTHER" id="PTHR37808:SF1">
    <property type="entry name" value="SPORE GERMINATION PROTEIN-LIKE PROTEIN YDZR"/>
    <property type="match status" value="1"/>
</dbReference>
<evidence type="ECO:0000313" key="2">
    <source>
        <dbReference type="EMBL" id="MFC7063508.1"/>
    </source>
</evidence>
<dbReference type="EMBL" id="JBHSZV010000047">
    <property type="protein sequence ID" value="MFC7063508.1"/>
    <property type="molecule type" value="Genomic_DNA"/>
</dbReference>
<dbReference type="InterPro" id="IPR019618">
    <property type="entry name" value="Spore_germination_GerPA"/>
</dbReference>
<gene>
    <name evidence="2" type="ORF">ACFQIC_16980</name>
</gene>
<organism evidence="2 3">
    <name type="scientific">Halobacillus seohaensis</name>
    <dbReference type="NCBI Taxonomy" id="447421"/>
    <lineage>
        <taxon>Bacteria</taxon>
        <taxon>Bacillati</taxon>
        <taxon>Bacillota</taxon>
        <taxon>Bacilli</taxon>
        <taxon>Bacillales</taxon>
        <taxon>Bacillaceae</taxon>
        <taxon>Halobacillus</taxon>
    </lineage>
</organism>
<sequence length="73" mass="7391">MSCIIVGKLKFNSISGGVINFGDSLYIAPKSVEKAISGSGGGGVGDFQIVSTGMSITNGVDPDITDQNLIANN</sequence>
<protein>
    <submittedName>
        <fullName evidence="2">Spore germination protein</fullName>
    </submittedName>
</protein>
<dbReference type="PANTHER" id="PTHR37808">
    <property type="entry name" value="SPORE GERMINATION PROTEIN-LIKE PROTEIN YDZR-RELATED"/>
    <property type="match status" value="1"/>
</dbReference>
<reference evidence="3" key="1">
    <citation type="journal article" date="2019" name="Int. J. Syst. Evol. Microbiol.">
        <title>The Global Catalogue of Microorganisms (GCM) 10K type strain sequencing project: providing services to taxonomists for standard genome sequencing and annotation.</title>
        <authorList>
            <consortium name="The Broad Institute Genomics Platform"/>
            <consortium name="The Broad Institute Genome Sequencing Center for Infectious Disease"/>
            <person name="Wu L."/>
            <person name="Ma J."/>
        </authorList>
    </citation>
    <scope>NUCLEOTIDE SEQUENCE [LARGE SCALE GENOMIC DNA]</scope>
    <source>
        <strain evidence="3">CGMCC 4.1621</strain>
    </source>
</reference>